<organism evidence="1 2">
    <name type="scientific">Leptomonas seymouri</name>
    <dbReference type="NCBI Taxonomy" id="5684"/>
    <lineage>
        <taxon>Eukaryota</taxon>
        <taxon>Discoba</taxon>
        <taxon>Euglenozoa</taxon>
        <taxon>Kinetoplastea</taxon>
        <taxon>Metakinetoplastina</taxon>
        <taxon>Trypanosomatida</taxon>
        <taxon>Trypanosomatidae</taxon>
        <taxon>Leishmaniinae</taxon>
        <taxon>Leptomonas</taxon>
    </lineage>
</organism>
<comment type="caution">
    <text evidence="1">The sequence shown here is derived from an EMBL/GenBank/DDBJ whole genome shotgun (WGS) entry which is preliminary data.</text>
</comment>
<proteinExistence type="predicted"/>
<accession>A0A0N1I9Q3</accession>
<dbReference type="VEuPathDB" id="TriTrypDB:Lsey_0039_0100"/>
<gene>
    <name evidence="1" type="ORF">ABL78_2073</name>
</gene>
<dbReference type="EMBL" id="LJSK01000039">
    <property type="protein sequence ID" value="KPI88814.1"/>
    <property type="molecule type" value="Genomic_DNA"/>
</dbReference>
<evidence type="ECO:0000313" key="2">
    <source>
        <dbReference type="Proteomes" id="UP000038009"/>
    </source>
</evidence>
<dbReference type="Proteomes" id="UP000038009">
    <property type="component" value="Unassembled WGS sequence"/>
</dbReference>
<protein>
    <submittedName>
        <fullName evidence="1">Uncharacterized protein</fullName>
    </submittedName>
</protein>
<evidence type="ECO:0000313" key="1">
    <source>
        <dbReference type="EMBL" id="KPI88814.1"/>
    </source>
</evidence>
<sequence length="274" mass="30523">MWARRLQMQSVFCGTHHRAVFAYYVVCRPERHEHLCELVHLQRGEDLLVAAGLSDSPALPPEIGCGKDDWTSLYSTARPGWTGAVARVRFLSNSAIAISGPIFPLPNSLLWRCCCCRVRNCIVGWTAPVSLYSTFCSWTQPHKRAWASHRTWKHNAFEASPALFTQTAPPFRMYKRLQVQMVAASSVCKRVKLRRRGRAVSCAAVLQPRSSAQQTTLSHAAGETLCDPGGACAGRLPDASYGAADKTAFLGFPTRASLAASTRRNRRRMRRTFR</sequence>
<dbReference type="AlphaFoldDB" id="A0A0N1I9Q3"/>
<keyword evidence="2" id="KW-1185">Reference proteome</keyword>
<reference evidence="1 2" key="1">
    <citation type="journal article" date="2015" name="PLoS Pathog.">
        <title>Leptomonas seymouri: Adaptations to the Dixenous Life Cycle Analyzed by Genome Sequencing, Transcriptome Profiling and Co-infection with Leishmania donovani.</title>
        <authorList>
            <person name="Kraeva N."/>
            <person name="Butenko A."/>
            <person name="Hlavacova J."/>
            <person name="Kostygov A."/>
            <person name="Myskova J."/>
            <person name="Grybchuk D."/>
            <person name="Lestinova T."/>
            <person name="Votypka J."/>
            <person name="Volf P."/>
            <person name="Opperdoes F."/>
            <person name="Flegontov P."/>
            <person name="Lukes J."/>
            <person name="Yurchenko V."/>
        </authorList>
    </citation>
    <scope>NUCLEOTIDE SEQUENCE [LARGE SCALE GENOMIC DNA]</scope>
    <source>
        <strain evidence="1 2">ATCC 30220</strain>
    </source>
</reference>
<name>A0A0N1I9Q3_LEPSE</name>